<dbReference type="InterPro" id="IPR051200">
    <property type="entry name" value="Host-pathogen_enzymatic-act"/>
</dbReference>
<evidence type="ECO:0000256" key="1">
    <source>
        <dbReference type="ARBA" id="ARBA00022729"/>
    </source>
</evidence>
<dbReference type="Pfam" id="PF13088">
    <property type="entry name" value="BNR_2"/>
    <property type="match status" value="1"/>
</dbReference>
<dbReference type="CDD" id="cd15482">
    <property type="entry name" value="Sialidase_non-viral"/>
    <property type="match status" value="1"/>
</dbReference>
<accession>A0ABP8M6Z2</accession>
<dbReference type="PANTHER" id="PTHR47197">
    <property type="entry name" value="PROTEIN NIRF"/>
    <property type="match status" value="1"/>
</dbReference>
<feature type="domain" description="YNCE-like beta-propeller" evidence="3">
    <location>
        <begin position="348"/>
        <end position="596"/>
    </location>
</feature>
<evidence type="ECO:0000259" key="3">
    <source>
        <dbReference type="Pfam" id="PF21783"/>
    </source>
</evidence>
<keyword evidence="1" id="KW-0732">Signal</keyword>
<organism evidence="4 5">
    <name type="scientific">Ravibacter arvi</name>
    <dbReference type="NCBI Taxonomy" id="2051041"/>
    <lineage>
        <taxon>Bacteria</taxon>
        <taxon>Pseudomonadati</taxon>
        <taxon>Bacteroidota</taxon>
        <taxon>Cytophagia</taxon>
        <taxon>Cytophagales</taxon>
        <taxon>Spirosomataceae</taxon>
        <taxon>Ravibacter</taxon>
    </lineage>
</organism>
<dbReference type="Pfam" id="PF21783">
    <property type="entry name" value="YNCE"/>
    <property type="match status" value="1"/>
</dbReference>
<keyword evidence="5" id="KW-1185">Reference proteome</keyword>
<reference evidence="5" key="1">
    <citation type="journal article" date="2019" name="Int. J. Syst. Evol. Microbiol.">
        <title>The Global Catalogue of Microorganisms (GCM) 10K type strain sequencing project: providing services to taxonomists for standard genome sequencing and annotation.</title>
        <authorList>
            <consortium name="The Broad Institute Genomics Platform"/>
            <consortium name="The Broad Institute Genome Sequencing Center for Infectious Disease"/>
            <person name="Wu L."/>
            <person name="Ma J."/>
        </authorList>
    </citation>
    <scope>NUCLEOTIDE SEQUENCE [LARGE SCALE GENOMIC DNA]</scope>
    <source>
        <strain evidence="5">JCM 31920</strain>
    </source>
</reference>
<dbReference type="Gene3D" id="2.120.10.10">
    <property type="match status" value="1"/>
</dbReference>
<dbReference type="InterPro" id="IPR036278">
    <property type="entry name" value="Sialidase_sf"/>
</dbReference>
<comment type="caution">
    <text evidence="4">The sequence shown here is derived from an EMBL/GenBank/DDBJ whole genome shotgun (WGS) entry which is preliminary data.</text>
</comment>
<feature type="domain" description="Sialidase" evidence="2">
    <location>
        <begin position="41"/>
        <end position="305"/>
    </location>
</feature>
<dbReference type="InterPro" id="IPR015943">
    <property type="entry name" value="WD40/YVTN_repeat-like_dom_sf"/>
</dbReference>
<dbReference type="InterPro" id="IPR011048">
    <property type="entry name" value="Haem_d1_sf"/>
</dbReference>
<evidence type="ECO:0000313" key="4">
    <source>
        <dbReference type="EMBL" id="GAA4444496.1"/>
    </source>
</evidence>
<protein>
    <recommendedName>
        <fullName evidence="6">Sialidase domain-containing protein</fullName>
    </recommendedName>
</protein>
<dbReference type="Proteomes" id="UP001501508">
    <property type="component" value="Unassembled WGS sequence"/>
</dbReference>
<evidence type="ECO:0000259" key="2">
    <source>
        <dbReference type="Pfam" id="PF13088"/>
    </source>
</evidence>
<gene>
    <name evidence="4" type="ORF">GCM10023091_34720</name>
</gene>
<dbReference type="Gene3D" id="2.130.10.10">
    <property type="entry name" value="YVTN repeat-like/Quinoprotein amine dehydrogenase"/>
    <property type="match status" value="2"/>
</dbReference>
<proteinExistence type="predicted"/>
<evidence type="ECO:0000313" key="5">
    <source>
        <dbReference type="Proteomes" id="UP001501508"/>
    </source>
</evidence>
<dbReference type="EMBL" id="BAABEY010000032">
    <property type="protein sequence ID" value="GAA4444496.1"/>
    <property type="molecule type" value="Genomic_DNA"/>
</dbReference>
<dbReference type="InterPro" id="IPR048433">
    <property type="entry name" value="YNCE-like_beta-prop"/>
</dbReference>
<dbReference type="SUPFAM" id="SSF51004">
    <property type="entry name" value="C-terminal (heme d1) domain of cytochrome cd1-nitrite reductase"/>
    <property type="match status" value="1"/>
</dbReference>
<dbReference type="SUPFAM" id="SSF50939">
    <property type="entry name" value="Sialidases"/>
    <property type="match status" value="1"/>
</dbReference>
<sequence length="673" mass="74026">MVLHLTTDANNPRNSEGSFVRLKDGRILYVYSRFEGSSSDHAPARLMGRISGDNGRTWTQTDKLIIDREGDMNVMSVSLLRLRNGRIALIYARKNSLDDCIPQIRFSDDEASTWSAPKPVITDKTGYFVVNNDRVIQLRSGRILVPVSLHKTKATEWSNKGQLRCYYSDDDGLSWKTGNALPAPDSVITQEPGVVELADGRVMMIIRASGGRQFQAYSADGGITWAPATQSGLRSPLSPASVKRIPGSNDLLAVANNNGASGPGYFKSKRTPLTVSISPDNGLTWQAVADLENNPDETYAYTAIHFQEGHALFAYYVKPDNDPGFSIKIRRYALRELYRLKKELPLLLAANKHSNTLSFVDPIGRDVLQTISTGPNPHEIIVTPDQRFAYLSNYAPPGNTISVIDLKNRKHISQISTGEIGRIHGTAMAPDGKRAYFTAGQTGFVVEVDTKTNKVVRNIPTHGKISHMVYISPDGKYLLTANIVSENISVIDRKTGGLLRQIPAGAGVEGMAFTPDHKKLWALNQTAGSITVIDVATWQPEETFPCEGMPVRIRFTKDGSQALVANWVKDGKLTIIDTRTKKEIKRIPVGDFAIGVELSSEGRYVFVGCEDSRKAEVFKDGSEKSEAHKTVSDGIHVIDLQKMEVIDIIKTGLGPDPMVMWFPARGKSVIGSR</sequence>
<evidence type="ECO:0008006" key="6">
    <source>
        <dbReference type="Google" id="ProtNLM"/>
    </source>
</evidence>
<name>A0ABP8M6Z2_9BACT</name>
<dbReference type="PANTHER" id="PTHR47197:SF3">
    <property type="entry name" value="DIHYDRO-HEME D1 DEHYDROGENASE"/>
    <property type="match status" value="1"/>
</dbReference>
<dbReference type="InterPro" id="IPR011040">
    <property type="entry name" value="Sialidase"/>
</dbReference>